<comment type="caution">
    <text evidence="1">The sequence shown here is derived from an EMBL/GenBank/DDBJ whole genome shotgun (WGS) entry which is preliminary data.</text>
</comment>
<evidence type="ECO:0000313" key="1">
    <source>
        <dbReference type="EMBL" id="CAH6719272.1"/>
    </source>
</evidence>
<proteinExistence type="predicted"/>
<name>A0ACA9Y2V3_9ASCO</name>
<gene>
    <name evidence="1" type="ORF">CLIB1444_02S04742</name>
</gene>
<reference evidence="1" key="1">
    <citation type="submission" date="2022-06" db="EMBL/GenBank/DDBJ databases">
        <authorList>
            <person name="Legras J.-L."/>
            <person name="Devillers H."/>
            <person name="Grondin C."/>
        </authorList>
    </citation>
    <scope>NUCLEOTIDE SEQUENCE</scope>
    <source>
        <strain evidence="1">CLIB 1444</strain>
    </source>
</reference>
<protein>
    <submittedName>
        <fullName evidence="1">Lactam utilization protein Lambp</fullName>
    </submittedName>
</protein>
<accession>A0ACA9Y2V3</accession>
<evidence type="ECO:0000313" key="2">
    <source>
        <dbReference type="Proteomes" id="UP001152531"/>
    </source>
</evidence>
<dbReference type="Proteomes" id="UP001152531">
    <property type="component" value="Unassembled WGS sequence"/>
</dbReference>
<sequence length="257" mass="28857">MGYKTSYDRYEINADMGEGFGRWTVAPDEEIMKVIDVANVACGFHAGDYTIMKKTVQLAKKYGVRIAAHPGLPDLQGFGRRAMDISPEEIYNLIIYQVGALREICRIEGVEIESLGPHGQLYFAARTNDKVLDAVCQAARDLNLPITGTRSEKFKKKYEERGVALLEKFFADIDWDADTGNLAHFSNWTKKTPEQIAARFTQAVEEDKVECYDGRFHTLEFNGKPFSLGIHSDFPGSLENIKAARIAVDAMNKKYGL</sequence>
<dbReference type="EMBL" id="CALSDN010000002">
    <property type="protein sequence ID" value="CAH6719272.1"/>
    <property type="molecule type" value="Genomic_DNA"/>
</dbReference>
<keyword evidence="2" id="KW-1185">Reference proteome</keyword>
<organism evidence="1 2">
    <name type="scientific">[Candida] jaroonii</name>
    <dbReference type="NCBI Taxonomy" id="467808"/>
    <lineage>
        <taxon>Eukaryota</taxon>
        <taxon>Fungi</taxon>
        <taxon>Dikarya</taxon>
        <taxon>Ascomycota</taxon>
        <taxon>Saccharomycotina</taxon>
        <taxon>Pichiomycetes</taxon>
        <taxon>Debaryomycetaceae</taxon>
        <taxon>Yamadazyma</taxon>
    </lineage>
</organism>